<dbReference type="EMBL" id="PREZ01000005">
    <property type="protein sequence ID" value="PPA69747.1"/>
    <property type="molecule type" value="Genomic_DNA"/>
</dbReference>
<comment type="caution">
    <text evidence="6">The sequence shown here is derived from an EMBL/GenBank/DDBJ whole genome shotgun (WGS) entry which is preliminary data.</text>
</comment>
<evidence type="ECO:0000256" key="2">
    <source>
        <dbReference type="ARBA" id="ARBA00022692"/>
    </source>
</evidence>
<keyword evidence="3 5" id="KW-1133">Transmembrane helix</keyword>
<organism evidence="6 7">
    <name type="scientific">Jeotgalibacillus proteolyticus</name>
    <dbReference type="NCBI Taxonomy" id="2082395"/>
    <lineage>
        <taxon>Bacteria</taxon>
        <taxon>Bacillati</taxon>
        <taxon>Bacillota</taxon>
        <taxon>Bacilli</taxon>
        <taxon>Bacillales</taxon>
        <taxon>Caryophanaceae</taxon>
        <taxon>Jeotgalibacillus</taxon>
    </lineage>
</organism>
<keyword evidence="4 5" id="KW-0472">Membrane</keyword>
<evidence type="ECO:0000256" key="4">
    <source>
        <dbReference type="ARBA" id="ARBA00023136"/>
    </source>
</evidence>
<feature type="transmembrane region" description="Helical" evidence="5">
    <location>
        <begin position="109"/>
        <end position="132"/>
    </location>
</feature>
<dbReference type="InterPro" id="IPR052770">
    <property type="entry name" value="Cobalt_transport_CbiQ"/>
</dbReference>
<keyword evidence="2 5" id="KW-0812">Transmembrane</keyword>
<dbReference type="Pfam" id="PF02361">
    <property type="entry name" value="CbiQ"/>
    <property type="match status" value="1"/>
</dbReference>
<sequence length="251" mass="28630">MWLHTINPSVKMITILLTIIVLALFLDPVLYLVFWLGIITITFTLSKVSFKIWALLTAPFVFMAIGYVWTAMLFPNEALLADEQMLFEWGWLRLTEESLARSAGLGMRVIVFSALSLLFVLTTKPVLFMLSLMQQLKVPTRLAYGVMAGYQFLPLIKEEFQIMQRAQQIRGVGRPRTLKERVRQWKSFIIPLLASAIRKAERTAIAMESKGFTGEARTHWYTEIPLRKRDGLFVCLLAGLFFTAYAASAVL</sequence>
<feature type="transmembrane region" description="Helical" evidence="5">
    <location>
        <begin position="12"/>
        <end position="45"/>
    </location>
</feature>
<feature type="transmembrane region" description="Helical" evidence="5">
    <location>
        <begin position="52"/>
        <end position="74"/>
    </location>
</feature>
<dbReference type="PANTHER" id="PTHR43723:SF1">
    <property type="entry name" value="COBALT TRANSPORT PROTEIN CBIQ"/>
    <property type="match status" value="1"/>
</dbReference>
<protein>
    <submittedName>
        <fullName evidence="6">Thiamine permease</fullName>
    </submittedName>
</protein>
<dbReference type="PANTHER" id="PTHR43723">
    <property type="entry name" value="COBALT TRANSPORT PROTEIN CBIQ"/>
    <property type="match status" value="1"/>
</dbReference>
<name>A0A2S5G9Q6_9BACL</name>
<evidence type="ECO:0000313" key="7">
    <source>
        <dbReference type="Proteomes" id="UP000239047"/>
    </source>
</evidence>
<dbReference type="RefSeq" id="WP_104058740.1">
    <property type="nucleotide sequence ID" value="NZ_PREZ01000005.1"/>
</dbReference>
<dbReference type="OrthoDB" id="92887at2"/>
<evidence type="ECO:0000256" key="1">
    <source>
        <dbReference type="ARBA" id="ARBA00004141"/>
    </source>
</evidence>
<reference evidence="6 7" key="1">
    <citation type="submission" date="2018-02" db="EMBL/GenBank/DDBJ databases">
        <title>Jeotgalibacillus proteolyticum sp. nov. a protease producing bacterium isolated from ocean sediments of Laizhou Bay.</title>
        <authorList>
            <person name="Li Y."/>
        </authorList>
    </citation>
    <scope>NUCLEOTIDE SEQUENCE [LARGE SCALE GENOMIC DNA]</scope>
    <source>
        <strain evidence="6 7">22-7</strain>
    </source>
</reference>
<dbReference type="CDD" id="cd16914">
    <property type="entry name" value="EcfT"/>
    <property type="match status" value="1"/>
</dbReference>
<comment type="subcellular location">
    <subcellularLocation>
        <location evidence="1">Membrane</location>
        <topology evidence="1">Multi-pass membrane protein</topology>
    </subcellularLocation>
</comment>
<dbReference type="GO" id="GO:0006824">
    <property type="term" value="P:cobalt ion transport"/>
    <property type="evidence" value="ECO:0007669"/>
    <property type="project" value="TreeGrafter"/>
</dbReference>
<evidence type="ECO:0000256" key="3">
    <source>
        <dbReference type="ARBA" id="ARBA00022989"/>
    </source>
</evidence>
<keyword evidence="7" id="KW-1185">Reference proteome</keyword>
<gene>
    <name evidence="6" type="ORF">C4B60_14515</name>
</gene>
<dbReference type="GO" id="GO:0043190">
    <property type="term" value="C:ATP-binding cassette (ABC) transporter complex"/>
    <property type="evidence" value="ECO:0007669"/>
    <property type="project" value="TreeGrafter"/>
</dbReference>
<evidence type="ECO:0000313" key="6">
    <source>
        <dbReference type="EMBL" id="PPA69747.1"/>
    </source>
</evidence>
<proteinExistence type="predicted"/>
<dbReference type="InterPro" id="IPR003339">
    <property type="entry name" value="ABC/ECF_trnsptr_transmembrane"/>
</dbReference>
<evidence type="ECO:0000256" key="5">
    <source>
        <dbReference type="SAM" id="Phobius"/>
    </source>
</evidence>
<dbReference type="Proteomes" id="UP000239047">
    <property type="component" value="Unassembled WGS sequence"/>
</dbReference>
<feature type="transmembrane region" description="Helical" evidence="5">
    <location>
        <begin position="231"/>
        <end position="250"/>
    </location>
</feature>
<dbReference type="AlphaFoldDB" id="A0A2S5G9Q6"/>
<accession>A0A2S5G9Q6</accession>